<evidence type="ECO:0000256" key="1">
    <source>
        <dbReference type="SAM" id="Phobius"/>
    </source>
</evidence>
<dbReference type="Proteomes" id="UP001157134">
    <property type="component" value="Unassembled WGS sequence"/>
</dbReference>
<accession>A0ABQ6HG22</accession>
<dbReference type="EMBL" id="BSSV01000003">
    <property type="protein sequence ID" value="GLX85690.1"/>
    <property type="molecule type" value="Genomic_DNA"/>
</dbReference>
<keyword evidence="1" id="KW-0472">Membrane</keyword>
<keyword evidence="3" id="KW-1185">Reference proteome</keyword>
<gene>
    <name evidence="2" type="ORF">tloyanaT_19420</name>
</gene>
<organism evidence="2 3">
    <name type="scientific">Thalassotalea loyana</name>
    <dbReference type="NCBI Taxonomy" id="280483"/>
    <lineage>
        <taxon>Bacteria</taxon>
        <taxon>Pseudomonadati</taxon>
        <taxon>Pseudomonadota</taxon>
        <taxon>Gammaproteobacteria</taxon>
        <taxon>Alteromonadales</taxon>
        <taxon>Colwelliaceae</taxon>
        <taxon>Thalassotalea</taxon>
    </lineage>
</organism>
<protein>
    <submittedName>
        <fullName evidence="2">Uncharacterized protein</fullName>
    </submittedName>
</protein>
<evidence type="ECO:0000313" key="2">
    <source>
        <dbReference type="EMBL" id="GLX85690.1"/>
    </source>
</evidence>
<keyword evidence="1" id="KW-1133">Transmembrane helix</keyword>
<name>A0ABQ6HG22_9GAMM</name>
<comment type="caution">
    <text evidence="2">The sequence shown here is derived from an EMBL/GenBank/DDBJ whole genome shotgun (WGS) entry which is preliminary data.</text>
</comment>
<dbReference type="RefSeq" id="WP_284298027.1">
    <property type="nucleotide sequence ID" value="NZ_BSSV01000003.1"/>
</dbReference>
<feature type="transmembrane region" description="Helical" evidence="1">
    <location>
        <begin position="104"/>
        <end position="127"/>
    </location>
</feature>
<keyword evidence="1" id="KW-0812">Transmembrane</keyword>
<reference evidence="2 3" key="1">
    <citation type="submission" date="2023-03" db="EMBL/GenBank/DDBJ databases">
        <title>Thalassotalea loyana LMG 22536T draft genome sequence.</title>
        <authorList>
            <person name="Sawabe T."/>
        </authorList>
    </citation>
    <scope>NUCLEOTIDE SEQUENCE [LARGE SCALE GENOMIC DNA]</scope>
    <source>
        <strain evidence="2 3">LMG 22536</strain>
    </source>
</reference>
<sequence>MTSSLWFSPEHYHMIAKTYYAKRWTLLLWSFLSFALFALLESQIFNQTPELLIGLALFILFFALQALVFASFLFFFRTLPSKQFKTDQHSVQYRFYRTIEWAETLLFSFLLPLPALGFLYAAIMMFIK</sequence>
<proteinExistence type="predicted"/>
<evidence type="ECO:0000313" key="3">
    <source>
        <dbReference type="Proteomes" id="UP001157134"/>
    </source>
</evidence>
<feature type="transmembrane region" description="Helical" evidence="1">
    <location>
        <begin position="52"/>
        <end position="76"/>
    </location>
</feature>